<sequence>MAILCVDDNAINIKVLQQIMQRLGYSDVDVCFDGEEAVSMCRKRPYDLVLMDLQMPKLDGTSAMKIVREEQTAPHGPAIVALTASAMSGDKEEALHNGFQDYISKPIILTSFIQCLERVYSARKGSAPVNVA</sequence>
<dbReference type="PROSITE" id="PS50110">
    <property type="entry name" value="RESPONSE_REGULATORY"/>
    <property type="match status" value="1"/>
</dbReference>
<dbReference type="Pfam" id="PF00072">
    <property type="entry name" value="Response_reg"/>
    <property type="match status" value="1"/>
</dbReference>
<evidence type="ECO:0000256" key="1">
    <source>
        <dbReference type="ARBA" id="ARBA00022553"/>
    </source>
</evidence>
<keyword evidence="6" id="KW-1185">Reference proteome</keyword>
<keyword evidence="2" id="KW-0902">Two-component regulatory system</keyword>
<dbReference type="PANTHER" id="PTHR45339:SF1">
    <property type="entry name" value="HYBRID SIGNAL TRANSDUCTION HISTIDINE KINASE J"/>
    <property type="match status" value="1"/>
</dbReference>
<evidence type="ECO:0000313" key="5">
    <source>
        <dbReference type="EMBL" id="KZP22943.1"/>
    </source>
</evidence>
<evidence type="ECO:0000256" key="3">
    <source>
        <dbReference type="PROSITE-ProRule" id="PRU00169"/>
    </source>
</evidence>
<dbReference type="GO" id="GO:0000160">
    <property type="term" value="P:phosphorelay signal transduction system"/>
    <property type="evidence" value="ECO:0007669"/>
    <property type="project" value="UniProtKB-KW"/>
</dbReference>
<dbReference type="PANTHER" id="PTHR45339">
    <property type="entry name" value="HYBRID SIGNAL TRANSDUCTION HISTIDINE KINASE J"/>
    <property type="match status" value="1"/>
</dbReference>
<name>A0A166LGX6_9AGAM</name>
<feature type="domain" description="Response regulatory" evidence="4">
    <location>
        <begin position="2"/>
        <end position="120"/>
    </location>
</feature>
<proteinExistence type="predicted"/>
<dbReference type="SUPFAM" id="SSF52172">
    <property type="entry name" value="CheY-like"/>
    <property type="match status" value="1"/>
</dbReference>
<dbReference type="Gene3D" id="3.40.50.2300">
    <property type="match status" value="1"/>
</dbReference>
<evidence type="ECO:0000313" key="6">
    <source>
        <dbReference type="Proteomes" id="UP000076532"/>
    </source>
</evidence>
<dbReference type="STRING" id="436010.A0A166LGX6"/>
<keyword evidence="1 3" id="KW-0597">Phosphoprotein</keyword>
<dbReference type="CDD" id="cd17546">
    <property type="entry name" value="REC_hyHK_CKI1_RcsC-like"/>
    <property type="match status" value="1"/>
</dbReference>
<gene>
    <name evidence="5" type="ORF">FIBSPDRAFT_859154</name>
</gene>
<dbReference type="SMART" id="SM00448">
    <property type="entry name" value="REC"/>
    <property type="match status" value="1"/>
</dbReference>
<accession>A0A166LGX6</accession>
<evidence type="ECO:0000259" key="4">
    <source>
        <dbReference type="PROSITE" id="PS50110"/>
    </source>
</evidence>
<protein>
    <submittedName>
        <fullName evidence="5">CheY-like receiver domain-containing protein</fullName>
    </submittedName>
</protein>
<reference evidence="5 6" key="1">
    <citation type="journal article" date="2016" name="Mol. Biol. Evol.">
        <title>Comparative Genomics of Early-Diverging Mushroom-Forming Fungi Provides Insights into the Origins of Lignocellulose Decay Capabilities.</title>
        <authorList>
            <person name="Nagy L.G."/>
            <person name="Riley R."/>
            <person name="Tritt A."/>
            <person name="Adam C."/>
            <person name="Daum C."/>
            <person name="Floudas D."/>
            <person name="Sun H."/>
            <person name="Yadav J.S."/>
            <person name="Pangilinan J."/>
            <person name="Larsson K.H."/>
            <person name="Matsuura K."/>
            <person name="Barry K."/>
            <person name="Labutti K."/>
            <person name="Kuo R."/>
            <person name="Ohm R.A."/>
            <person name="Bhattacharya S.S."/>
            <person name="Shirouzu T."/>
            <person name="Yoshinaga Y."/>
            <person name="Martin F.M."/>
            <person name="Grigoriev I.V."/>
            <person name="Hibbett D.S."/>
        </authorList>
    </citation>
    <scope>NUCLEOTIDE SEQUENCE [LARGE SCALE GENOMIC DNA]</scope>
    <source>
        <strain evidence="5 6">CBS 109695</strain>
    </source>
</reference>
<dbReference type="AlphaFoldDB" id="A0A166LGX6"/>
<dbReference type="InterPro" id="IPR011006">
    <property type="entry name" value="CheY-like_superfamily"/>
</dbReference>
<evidence type="ECO:0000256" key="2">
    <source>
        <dbReference type="ARBA" id="ARBA00023012"/>
    </source>
</evidence>
<dbReference type="Proteomes" id="UP000076532">
    <property type="component" value="Unassembled WGS sequence"/>
</dbReference>
<dbReference type="OrthoDB" id="60033at2759"/>
<dbReference type="EMBL" id="KV417536">
    <property type="protein sequence ID" value="KZP22943.1"/>
    <property type="molecule type" value="Genomic_DNA"/>
</dbReference>
<dbReference type="InterPro" id="IPR001789">
    <property type="entry name" value="Sig_transdc_resp-reg_receiver"/>
</dbReference>
<organism evidence="5 6">
    <name type="scientific">Athelia psychrophila</name>
    <dbReference type="NCBI Taxonomy" id="1759441"/>
    <lineage>
        <taxon>Eukaryota</taxon>
        <taxon>Fungi</taxon>
        <taxon>Dikarya</taxon>
        <taxon>Basidiomycota</taxon>
        <taxon>Agaricomycotina</taxon>
        <taxon>Agaricomycetes</taxon>
        <taxon>Agaricomycetidae</taxon>
        <taxon>Atheliales</taxon>
        <taxon>Atheliaceae</taxon>
        <taxon>Athelia</taxon>
    </lineage>
</organism>
<feature type="modified residue" description="4-aspartylphosphate" evidence="3">
    <location>
        <position position="52"/>
    </location>
</feature>